<dbReference type="RefSeq" id="WP_045536973.1">
    <property type="nucleotide sequence ID" value="NZ_AP014569.1"/>
</dbReference>
<reference evidence="6 7" key="1">
    <citation type="journal article" date="2014" name="Nat. Commun.">
        <title>Physiological and genomic features of highly alkaliphilic hydrogen-utilizing Betaproteobacteria from a continental serpentinizing site.</title>
        <authorList>
            <person name="Suzuki S."/>
            <person name="Kuenen J.G."/>
            <person name="Schipper K."/>
            <person name="van der Velde S."/>
            <person name="Ishii S."/>
            <person name="Wu A."/>
            <person name="Sorokin D.Y."/>
            <person name="Tenney A."/>
            <person name="Meng X.Y."/>
            <person name="Morrill P.L."/>
            <person name="Kamagata Y."/>
            <person name="Muyzer G."/>
            <person name="Nealson K.H."/>
        </authorList>
    </citation>
    <scope>NUCLEOTIDE SEQUENCE [LARGE SCALE GENOMIC DNA]</scope>
    <source>
        <strain evidence="6 7">B1</strain>
    </source>
</reference>
<dbReference type="NCBIfam" id="NF008221">
    <property type="entry name" value="PRK10992.1"/>
    <property type="match status" value="1"/>
</dbReference>
<dbReference type="NCBIfam" id="TIGR03652">
    <property type="entry name" value="FeS_repair_RIC"/>
    <property type="match status" value="1"/>
</dbReference>
<dbReference type="Proteomes" id="UP000066014">
    <property type="component" value="Chromosome"/>
</dbReference>
<dbReference type="HOGENOM" id="CLU_076075_2_0_4"/>
<evidence type="ECO:0000313" key="7">
    <source>
        <dbReference type="Proteomes" id="UP000066014"/>
    </source>
</evidence>
<dbReference type="GO" id="GO:0005737">
    <property type="term" value="C:cytoplasm"/>
    <property type="evidence" value="ECO:0007669"/>
    <property type="project" value="UniProtKB-SubCell"/>
</dbReference>
<dbReference type="Gene3D" id="1.20.120.520">
    <property type="entry name" value="nmb1532 protein domain like"/>
    <property type="match status" value="1"/>
</dbReference>
<name>A0A060NZV8_9BURK</name>
<proteinExistence type="predicted"/>
<keyword evidence="4" id="KW-0408">Iron</keyword>
<dbReference type="PANTHER" id="PTHR36438:SF1">
    <property type="entry name" value="IRON-SULFUR CLUSTER REPAIR PROTEIN YTFE"/>
    <property type="match status" value="1"/>
</dbReference>
<evidence type="ECO:0000256" key="2">
    <source>
        <dbReference type="ARBA" id="ARBA00022490"/>
    </source>
</evidence>
<dbReference type="AlphaFoldDB" id="A0A060NZV8"/>
<accession>A0A060NZV8</accession>
<evidence type="ECO:0000256" key="1">
    <source>
        <dbReference type="ARBA" id="ARBA00004496"/>
    </source>
</evidence>
<dbReference type="OrthoDB" id="9797132at2"/>
<dbReference type="Pfam" id="PF01814">
    <property type="entry name" value="Hemerythrin"/>
    <property type="match status" value="1"/>
</dbReference>
<dbReference type="InterPro" id="IPR012312">
    <property type="entry name" value="Hemerythrin-like"/>
</dbReference>
<protein>
    <submittedName>
        <fullName evidence="6">Regulator of cell morphogenesis and NO signaling</fullName>
    </submittedName>
</protein>
<gene>
    <name evidence="6" type="ORF">SMCB_2176</name>
</gene>
<dbReference type="CDD" id="cd12108">
    <property type="entry name" value="Hr-like"/>
    <property type="match status" value="1"/>
</dbReference>
<keyword evidence="3" id="KW-0479">Metal-binding</keyword>
<dbReference type="Pfam" id="PF04405">
    <property type="entry name" value="ScdA_N"/>
    <property type="match status" value="1"/>
</dbReference>
<sequence>MHTPSIAHPLLQQTLGQIALAIPGATALLRQHKLDFCCQGERTLALACAERTHELPALLEQLEALQRQSAPLAPCSDPAQLIDRILERYHDTHRQQLPELARMARRVEAVHQTHPAVPVGLADFLEQMQAELENHMAKEEQILFPLLRRSGQAPIRGPIAVMRHEHLEHGARLERLAELTCNHTPPPDACTTWRALYAGTERLVDDLMHHIHLENNVLFPMFER</sequence>
<keyword evidence="7" id="KW-1185">Reference proteome</keyword>
<dbReference type="KEGG" id="cbab:SMCB_2176"/>
<dbReference type="PANTHER" id="PTHR36438">
    <property type="entry name" value="IRON-SULFUR CLUSTER REPAIR PROTEIN YTFE"/>
    <property type="match status" value="1"/>
</dbReference>
<keyword evidence="2" id="KW-0963">Cytoplasm</keyword>
<evidence type="ECO:0000259" key="5">
    <source>
        <dbReference type="Pfam" id="PF01814"/>
    </source>
</evidence>
<comment type="subcellular location">
    <subcellularLocation>
        <location evidence="1">Cytoplasm</location>
    </subcellularLocation>
</comment>
<dbReference type="GO" id="GO:0046872">
    <property type="term" value="F:metal ion binding"/>
    <property type="evidence" value="ECO:0007669"/>
    <property type="project" value="UniProtKB-KW"/>
</dbReference>
<evidence type="ECO:0000313" key="6">
    <source>
        <dbReference type="EMBL" id="BAO84404.1"/>
    </source>
</evidence>
<evidence type="ECO:0000256" key="3">
    <source>
        <dbReference type="ARBA" id="ARBA00022723"/>
    </source>
</evidence>
<organism evidence="6 7">
    <name type="scientific">Serpentinimonas maccroryi</name>
    <dbReference type="NCBI Taxonomy" id="1458426"/>
    <lineage>
        <taxon>Bacteria</taxon>
        <taxon>Pseudomonadati</taxon>
        <taxon>Pseudomonadota</taxon>
        <taxon>Betaproteobacteria</taxon>
        <taxon>Burkholderiales</taxon>
        <taxon>Comamonadaceae</taxon>
        <taxon>Serpentinimonas</taxon>
    </lineage>
</organism>
<evidence type="ECO:0000256" key="4">
    <source>
        <dbReference type="ARBA" id="ARBA00023004"/>
    </source>
</evidence>
<dbReference type="EMBL" id="AP014569">
    <property type="protein sequence ID" value="BAO84404.1"/>
    <property type="molecule type" value="Genomic_DNA"/>
</dbReference>
<dbReference type="InterPro" id="IPR019903">
    <property type="entry name" value="RIC_family"/>
</dbReference>
<feature type="domain" description="Hemerythrin-like" evidence="5">
    <location>
        <begin position="83"/>
        <end position="221"/>
    </location>
</feature>